<evidence type="ECO:0000313" key="3">
    <source>
        <dbReference type="EMBL" id="MCO8273635.1"/>
    </source>
</evidence>
<keyword evidence="2" id="KW-0732">Signal</keyword>
<accession>A0ABT1DS24</accession>
<organism evidence="3 4">
    <name type="scientific">Paractinoplanes aksuensis</name>
    <dbReference type="NCBI Taxonomy" id="2939490"/>
    <lineage>
        <taxon>Bacteria</taxon>
        <taxon>Bacillati</taxon>
        <taxon>Actinomycetota</taxon>
        <taxon>Actinomycetes</taxon>
        <taxon>Micromonosporales</taxon>
        <taxon>Micromonosporaceae</taxon>
        <taxon>Paractinoplanes</taxon>
    </lineage>
</organism>
<keyword evidence="4" id="KW-1185">Reference proteome</keyword>
<feature type="region of interest" description="Disordered" evidence="1">
    <location>
        <begin position="98"/>
        <end position="140"/>
    </location>
</feature>
<dbReference type="SUPFAM" id="SSF53474">
    <property type="entry name" value="alpha/beta-Hydrolases"/>
    <property type="match status" value="1"/>
</dbReference>
<proteinExistence type="predicted"/>
<reference evidence="3 4" key="1">
    <citation type="submission" date="2022-06" db="EMBL/GenBank/DDBJ databases">
        <title>New Species of the Genus Actinoplanes, ActinopZanes ferrugineus.</title>
        <authorList>
            <person name="Ding P."/>
        </authorList>
    </citation>
    <scope>NUCLEOTIDE SEQUENCE [LARGE SCALE GENOMIC DNA]</scope>
    <source>
        <strain evidence="3 4">TRM88003</strain>
    </source>
</reference>
<dbReference type="EMBL" id="JAMYJR010000027">
    <property type="protein sequence ID" value="MCO8273635.1"/>
    <property type="molecule type" value="Genomic_DNA"/>
</dbReference>
<dbReference type="RefSeq" id="WP_253239714.1">
    <property type="nucleotide sequence ID" value="NZ_JAMYJR010000027.1"/>
</dbReference>
<feature type="signal peptide" evidence="2">
    <location>
        <begin position="1"/>
        <end position="19"/>
    </location>
</feature>
<name>A0ABT1DS24_9ACTN</name>
<dbReference type="Proteomes" id="UP001523369">
    <property type="component" value="Unassembled WGS sequence"/>
</dbReference>
<gene>
    <name evidence="3" type="ORF">M1L60_23860</name>
</gene>
<comment type="caution">
    <text evidence="3">The sequence shown here is derived from an EMBL/GenBank/DDBJ whole genome shotgun (WGS) entry which is preliminary data.</text>
</comment>
<evidence type="ECO:0000256" key="1">
    <source>
        <dbReference type="SAM" id="MobiDB-lite"/>
    </source>
</evidence>
<evidence type="ECO:0000256" key="2">
    <source>
        <dbReference type="SAM" id="SignalP"/>
    </source>
</evidence>
<feature type="chain" id="PRO_5045680886" description="Secreted protein" evidence="2">
    <location>
        <begin position="20"/>
        <end position="899"/>
    </location>
</feature>
<protein>
    <recommendedName>
        <fullName evidence="5">Secreted protein</fullName>
    </recommendedName>
</protein>
<feature type="region of interest" description="Disordered" evidence="1">
    <location>
        <begin position="297"/>
        <end position="316"/>
    </location>
</feature>
<sequence>MRSILAVALALGLTGGSLAAAGPAAAAPSATTAAVGWRTDGNTVIWRSPDAVPVGDAAIEFWAGDRRLGAARRLDSHTFALPWPGPVTGLSARAGGRRLDQAPVPNRSAAPRPVAPGPQHPANPVDPGRPGPYGTRTGEYSLPALPLPGYPAPVEMRALVTAPRGAAGPRPLVVFLHGRHASCYGEADSAPYVWPCPAGSRPVPSYRGYQQAQQLLASQGYVTVSISANGINGQDESDSDGGAQERSSLVRAHLARWADWAGRDRASAPAAVRAAPPAELQRVLLVGHSRGGEGVNRAAVDSLAPPPRGQDGAPGPTRWTVRGLMLIGPTTFGQNPAPDVPAAVLLPGCDNDVADLSGQMYVDATRGVSSGRALHSALLMVGANHNFFNTEWTPGQAAAPAGDDFPPDGDDPVCSPGTATRLTAAQQQRAGATYVATAARVFVAGDDRARPLLDGTGVRAPSADPARVLSHAVGAGRSPVVLPDEPLTVTGSGRLCDQVDPDPEHACLPPADDSFWGLSPHFIGLDLTADEPGRRAVAMSWSRPGAATTLRPARSRPVGGGGELALRLIVPPGSTGTRVGVVATDTRGCAVDLGTVALDGLPLSPTLRRYWAQEVRLPLRGLTSIAELRLVPRSDSGSAWLIDAWDWRPGLPAPRPVALPRVDAGDLTISEGDDGERTAQIPVRVSGRGDGQVRLFLEDWSTGLTRTWPATVRPGQVRIPAPFPVTGDRLYGSDEMLRLRVKAVRGVQVGGWISRVEVRDDDPAPEVTVDPVAGSVVEGGTLRWRVTFSAGIEGPVFVSGAVRPPGADPELSTTDVDPAWLMDTGGYEAEPSRPLSELDFLSLFAVITPDRLSTEMSVPTIADQAPEPVERIRLALSGSGRALEDMGSVTGSVTDAASR</sequence>
<dbReference type="InterPro" id="IPR029058">
    <property type="entry name" value="AB_hydrolase_fold"/>
</dbReference>
<dbReference type="Gene3D" id="3.40.50.1820">
    <property type="entry name" value="alpha/beta hydrolase"/>
    <property type="match status" value="1"/>
</dbReference>
<evidence type="ECO:0008006" key="5">
    <source>
        <dbReference type="Google" id="ProtNLM"/>
    </source>
</evidence>
<evidence type="ECO:0000313" key="4">
    <source>
        <dbReference type="Proteomes" id="UP001523369"/>
    </source>
</evidence>